<sequence length="361" mass="39329">MKHYFTLLSGLAIFAALAAQALRASPPTYPPVEPGRSLHFPRDHGAHPDYRTEWWYVTGWLHTDSGAPLGFQLTFFRSRPPLDEANPSRFAPKQLLFAHVALSDPATGHLQYDQRGARIGFGLADAITADTAVSIDGWLLRRGVDGTYFATLAAQGFALELALQPTQASLLQGENGYSRKGPRPEQASFYYSLPQLTVSGTVTRRGKPERVNGTAWLDHEWASAPLAVEATGWDWVGLNLDDGGALMALRIRGKDGGTYWAGGSWRAADGSTHPLPPDSIAFHPLRHWRSPHTGTDYPVAMRVQAGGLHLDLAPLMDDQELDSRATTGAVYWEGAVTAHSAGRTIGRGYLELTGYAGRLVY</sequence>
<comment type="caution">
    <text evidence="3">The sequence shown here is derived from an EMBL/GenBank/DDBJ whole genome shotgun (WGS) entry which is preliminary data.</text>
</comment>
<dbReference type="SUPFAM" id="SSF159245">
    <property type="entry name" value="AttH-like"/>
    <property type="match status" value="1"/>
</dbReference>
<dbReference type="Pfam" id="PF07143">
    <property type="entry name" value="CrtC"/>
    <property type="match status" value="1"/>
</dbReference>
<evidence type="ECO:0000259" key="2">
    <source>
        <dbReference type="Pfam" id="PF07143"/>
    </source>
</evidence>
<dbReference type="PANTHER" id="PTHR38591:SF1">
    <property type="entry name" value="BLL1000 PROTEIN"/>
    <property type="match status" value="1"/>
</dbReference>
<protein>
    <submittedName>
        <fullName evidence="3">Lipocalin-like domain-containing protein</fullName>
    </submittedName>
</protein>
<dbReference type="Proteomes" id="UP001168540">
    <property type="component" value="Unassembled WGS sequence"/>
</dbReference>
<evidence type="ECO:0000256" key="1">
    <source>
        <dbReference type="SAM" id="SignalP"/>
    </source>
</evidence>
<gene>
    <name evidence="3" type="ORF">QU481_21540</name>
</gene>
<keyword evidence="4" id="KW-1185">Reference proteome</keyword>
<dbReference type="EMBL" id="JAUEDK010000066">
    <property type="protein sequence ID" value="MDN0077414.1"/>
    <property type="molecule type" value="Genomic_DNA"/>
</dbReference>
<name>A0ABT7XUG0_9NEIS</name>
<feature type="signal peptide" evidence="1">
    <location>
        <begin position="1"/>
        <end position="18"/>
    </location>
</feature>
<evidence type="ECO:0000313" key="4">
    <source>
        <dbReference type="Proteomes" id="UP001168540"/>
    </source>
</evidence>
<dbReference type="PANTHER" id="PTHR38591">
    <property type="entry name" value="HYDROLASE"/>
    <property type="match status" value="1"/>
</dbReference>
<dbReference type="Gene3D" id="2.40.370.10">
    <property type="entry name" value="AttH-like domain"/>
    <property type="match status" value="2"/>
</dbReference>
<dbReference type="InterPro" id="IPR023374">
    <property type="entry name" value="AttH-like_dom_sf"/>
</dbReference>
<dbReference type="Pfam" id="PF17186">
    <property type="entry name" value="Lipocalin_9"/>
    <property type="match status" value="1"/>
</dbReference>
<feature type="domain" description="AttH" evidence="2">
    <location>
        <begin position="52"/>
        <end position="223"/>
    </location>
</feature>
<dbReference type="InterPro" id="IPR010791">
    <property type="entry name" value="AttH_dom"/>
</dbReference>
<accession>A0ABT7XUG0</accession>
<evidence type="ECO:0000313" key="3">
    <source>
        <dbReference type="EMBL" id="MDN0077414.1"/>
    </source>
</evidence>
<keyword evidence="1" id="KW-0732">Signal</keyword>
<organism evidence="3 4">
    <name type="scientific">Crenobacter oryzisoli</name>
    <dbReference type="NCBI Taxonomy" id="3056844"/>
    <lineage>
        <taxon>Bacteria</taxon>
        <taxon>Pseudomonadati</taxon>
        <taxon>Pseudomonadota</taxon>
        <taxon>Betaproteobacteria</taxon>
        <taxon>Neisseriales</taxon>
        <taxon>Neisseriaceae</taxon>
        <taxon>Crenobacter</taxon>
    </lineage>
</organism>
<feature type="chain" id="PRO_5045723109" evidence="1">
    <location>
        <begin position="19"/>
        <end position="361"/>
    </location>
</feature>
<proteinExistence type="predicted"/>
<dbReference type="RefSeq" id="WP_289832053.1">
    <property type="nucleotide sequence ID" value="NZ_JAUEDK010000066.1"/>
</dbReference>
<reference evidence="3" key="1">
    <citation type="submission" date="2023-06" db="EMBL/GenBank/DDBJ databases">
        <authorList>
            <person name="Zhang S."/>
        </authorList>
    </citation>
    <scope>NUCLEOTIDE SEQUENCE</scope>
    <source>
        <strain evidence="3">SG2303</strain>
    </source>
</reference>